<reference evidence="2 3" key="1">
    <citation type="submission" date="2020-02" db="EMBL/GenBank/DDBJ databases">
        <authorList>
            <person name="Ferguson B K."/>
        </authorList>
    </citation>
    <scope>NUCLEOTIDE SEQUENCE [LARGE SCALE GENOMIC DNA]</scope>
</reference>
<keyword evidence="3" id="KW-1185">Reference proteome</keyword>
<feature type="compositionally biased region" description="Basic and acidic residues" evidence="1">
    <location>
        <begin position="464"/>
        <end position="474"/>
    </location>
</feature>
<protein>
    <submittedName>
        <fullName evidence="2">Uncharacterized protein</fullName>
    </submittedName>
</protein>
<feature type="region of interest" description="Disordered" evidence="1">
    <location>
        <begin position="531"/>
        <end position="554"/>
    </location>
</feature>
<name>A0A6H5I9Q3_9HYME</name>
<dbReference type="AlphaFoldDB" id="A0A6H5I9Q3"/>
<organism evidence="2 3">
    <name type="scientific">Trichogramma brassicae</name>
    <dbReference type="NCBI Taxonomy" id="86971"/>
    <lineage>
        <taxon>Eukaryota</taxon>
        <taxon>Metazoa</taxon>
        <taxon>Ecdysozoa</taxon>
        <taxon>Arthropoda</taxon>
        <taxon>Hexapoda</taxon>
        <taxon>Insecta</taxon>
        <taxon>Pterygota</taxon>
        <taxon>Neoptera</taxon>
        <taxon>Endopterygota</taxon>
        <taxon>Hymenoptera</taxon>
        <taxon>Apocrita</taxon>
        <taxon>Proctotrupomorpha</taxon>
        <taxon>Chalcidoidea</taxon>
        <taxon>Trichogrammatidae</taxon>
        <taxon>Trichogramma</taxon>
    </lineage>
</organism>
<feature type="compositionally biased region" description="Polar residues" evidence="1">
    <location>
        <begin position="429"/>
        <end position="444"/>
    </location>
</feature>
<proteinExistence type="predicted"/>
<evidence type="ECO:0000256" key="1">
    <source>
        <dbReference type="SAM" id="MobiDB-lite"/>
    </source>
</evidence>
<dbReference type="EMBL" id="CADCXV010000678">
    <property type="protein sequence ID" value="CAB0032409.1"/>
    <property type="molecule type" value="Genomic_DNA"/>
</dbReference>
<dbReference type="Proteomes" id="UP000479190">
    <property type="component" value="Unassembled WGS sequence"/>
</dbReference>
<evidence type="ECO:0000313" key="3">
    <source>
        <dbReference type="Proteomes" id="UP000479190"/>
    </source>
</evidence>
<sequence length="770" mass="88674">MDTDFYPEDGILTPCDRSMKYSECRRFLRRMNGDTCRQEVRYAIQHENIYLKEFDEHEENLMSFFFRRLDDTKTMVKKVPKAAKKDTIATAASDRDTKEIRIVNNAAKWWAFMYWLWKFPELWKVSSKFRFGIVFLCAENMWAAMQTLSSGERYCDTAITKWIEIYSGYKDIVLRQLRLIKVPYILNFNAKEVATHGMLTYAGHYGHEVMHEIIERYPAPNEYCEILVNEAVRENELAYGVRHLSHSMLTVSLIKDAVKLLDNFENMLQPDRLLLTKVKSRLQDLSHLRTIRDSEKHVRDLGFRAPPKGTSKELISTDDESDDDSVSQEDGTVNTENGKDANVRNRLVPFSVSTNEEETQNTHEHNGRNGNIEEEKEGQKDVIVSPTRSRSRSRSRSQSVAGSRSRSRSRSRSSSESRHSLRSSEKNGSHTNDVFQNNDDNLSQETHHSNISDGSYVPATQIDSRQESNEKKVTENTVENSNKRKNSTVKTAPVVLECINLDSDEETVPTPLPKRKPFVIALNRIKIEPEDEPEVKKRKLSKSPPKYVLPPSTNIAPQSSVITALEDSDDEQSQLTNKRDPVLGMTSSFYTNRNDDYIQPSQLRPGQEPIEPVELYEGESEQDLREFELYQNALIVNTVSKETCESQLSINDIVENPLILQDQVSEVIHTPPINSTTMTPDDIVKKIKNMTPLGGMYCIASTMNKNMFVKLHKHHVKQKIIFKLFDLTENEPRGIKQKFRFFEYQTQKYDEFLGGGQLVSESTKPIFTRF</sequence>
<gene>
    <name evidence="2" type="ORF">TBRA_LOCUS4347</name>
</gene>
<evidence type="ECO:0000313" key="2">
    <source>
        <dbReference type="EMBL" id="CAB0032409.1"/>
    </source>
</evidence>
<feature type="compositionally biased region" description="Basic and acidic residues" evidence="1">
    <location>
        <begin position="360"/>
        <end position="380"/>
    </location>
</feature>
<feature type="region of interest" description="Disordered" evidence="1">
    <location>
        <begin position="299"/>
        <end position="488"/>
    </location>
</feature>
<feature type="compositionally biased region" description="Basic and acidic residues" evidence="1">
    <location>
        <begin position="413"/>
        <end position="428"/>
    </location>
</feature>
<accession>A0A6H5I9Q3</accession>
<feature type="compositionally biased region" description="Acidic residues" evidence="1">
    <location>
        <begin position="316"/>
        <end position="327"/>
    </location>
</feature>